<proteinExistence type="predicted"/>
<dbReference type="EMBL" id="WBOT01000002">
    <property type="protein sequence ID" value="KAB2333968.1"/>
    <property type="molecule type" value="Genomic_DNA"/>
</dbReference>
<dbReference type="AlphaFoldDB" id="A0A7V7RN97"/>
<name>A0A7V7RN97_9BACI</name>
<evidence type="ECO:0000313" key="3">
    <source>
        <dbReference type="Proteomes" id="UP000441354"/>
    </source>
</evidence>
<evidence type="ECO:0000313" key="2">
    <source>
        <dbReference type="EMBL" id="KAB2333968.1"/>
    </source>
</evidence>
<feature type="transmembrane region" description="Helical" evidence="1">
    <location>
        <begin position="7"/>
        <end position="26"/>
    </location>
</feature>
<gene>
    <name evidence="2" type="ORF">F7732_07750</name>
</gene>
<keyword evidence="3" id="KW-1185">Reference proteome</keyword>
<protein>
    <submittedName>
        <fullName evidence="2">Uncharacterized protein</fullName>
    </submittedName>
</protein>
<dbReference type="Proteomes" id="UP000441354">
    <property type="component" value="Unassembled WGS sequence"/>
</dbReference>
<feature type="transmembrane region" description="Helical" evidence="1">
    <location>
        <begin position="32"/>
        <end position="53"/>
    </location>
</feature>
<comment type="caution">
    <text evidence="2">The sequence shown here is derived from an EMBL/GenBank/DDBJ whole genome shotgun (WGS) entry which is preliminary data.</text>
</comment>
<reference evidence="2 3" key="1">
    <citation type="journal article" date="2014" name="Arch. Microbiol.">
        <title>Bacillus mesophilum sp. nov., strain IITR-54T, a novel 4-chlorobiphenyl dechlorinating bacterium.</title>
        <authorList>
            <person name="Manickam N."/>
            <person name="Singh N.K."/>
            <person name="Bajaj A."/>
            <person name="Kumar R.M."/>
            <person name="Kaur G."/>
            <person name="Kaur N."/>
            <person name="Bala M."/>
            <person name="Kumar A."/>
            <person name="Mayilraj S."/>
        </authorList>
    </citation>
    <scope>NUCLEOTIDE SEQUENCE [LARGE SCALE GENOMIC DNA]</scope>
    <source>
        <strain evidence="2 3">IITR-54</strain>
    </source>
</reference>
<keyword evidence="1" id="KW-0812">Transmembrane</keyword>
<accession>A0A7V7RN97</accession>
<sequence length="60" mass="6893">MGKYVVITLLTIMLSIISFSIISAFLHFDEYYSIMLIIIALLAIIIALLNRIIDILNKRH</sequence>
<keyword evidence="1" id="KW-0472">Membrane</keyword>
<organism evidence="2 3">
    <name type="scientific">Bacillus mesophilum</name>
    <dbReference type="NCBI Taxonomy" id="1071718"/>
    <lineage>
        <taxon>Bacteria</taxon>
        <taxon>Bacillati</taxon>
        <taxon>Bacillota</taxon>
        <taxon>Bacilli</taxon>
        <taxon>Bacillales</taxon>
        <taxon>Bacillaceae</taxon>
        <taxon>Bacillus</taxon>
    </lineage>
</organism>
<keyword evidence="1" id="KW-1133">Transmembrane helix</keyword>
<evidence type="ECO:0000256" key="1">
    <source>
        <dbReference type="SAM" id="Phobius"/>
    </source>
</evidence>
<dbReference type="RefSeq" id="WP_151573331.1">
    <property type="nucleotide sequence ID" value="NZ_WBOT01000002.1"/>
</dbReference>